<dbReference type="Proteomes" id="UP001165367">
    <property type="component" value="Unassembled WGS sequence"/>
</dbReference>
<reference evidence="2" key="1">
    <citation type="submission" date="2022-01" db="EMBL/GenBank/DDBJ databases">
        <authorList>
            <person name="Jo J.-H."/>
            <person name="Im W.-T."/>
        </authorList>
    </citation>
    <scope>NUCLEOTIDE SEQUENCE</scope>
    <source>
        <strain evidence="2">NA20</strain>
    </source>
</reference>
<keyword evidence="1" id="KW-1133">Transmembrane helix</keyword>
<dbReference type="Pfam" id="PF12725">
    <property type="entry name" value="DUF3810"/>
    <property type="match status" value="1"/>
</dbReference>
<feature type="transmembrane region" description="Helical" evidence="1">
    <location>
        <begin position="15"/>
        <end position="34"/>
    </location>
</feature>
<accession>A0ABS9KWY9</accession>
<evidence type="ECO:0000313" key="2">
    <source>
        <dbReference type="EMBL" id="MCG2616831.1"/>
    </source>
</evidence>
<sequence length="370" mass="43397">MQKFVSRLFRRLMKSWSWVLLVILCIVIKWLSLYPGLVERYYTYGIYPVIVAVQRFILGWIPFSIGDLFYGFLVLVLIYRIGGFIRLAVKKQLNRQYFIKALQQGIFFFLFIYVSFNLLWGLNYNRQGIAVQLGLKVQRYSLADLDTLTQTLKSRLNTYAEQAGPERRDSVRKKKDLFRESAAIYDWVSKDHPFLAYSPRSLKPSIFSYLGNYLGFQGYYNPFSGEAQVNTTIPSFLEPFVSLHEIAHQLGYGKENEANFVAFLAGRQSRLPLFRYSMYFDLFNYSYGEMRRRDTSLAKSLREGLHPVVIADIREQREFYQRHRNPVENFVSWGYGNFLKANNQPGGKETYNEVVAWLIAYYKKFGVEAI</sequence>
<keyword evidence="3" id="KW-1185">Reference proteome</keyword>
<dbReference type="RefSeq" id="WP_237875368.1">
    <property type="nucleotide sequence ID" value="NZ_JAKLTR010000015.1"/>
</dbReference>
<evidence type="ECO:0000256" key="1">
    <source>
        <dbReference type="SAM" id="Phobius"/>
    </source>
</evidence>
<feature type="transmembrane region" description="Helical" evidence="1">
    <location>
        <begin position="101"/>
        <end position="122"/>
    </location>
</feature>
<comment type="caution">
    <text evidence="2">The sequence shown here is derived from an EMBL/GenBank/DDBJ whole genome shotgun (WGS) entry which is preliminary data.</text>
</comment>
<evidence type="ECO:0000313" key="3">
    <source>
        <dbReference type="Proteomes" id="UP001165367"/>
    </source>
</evidence>
<name>A0ABS9KWY9_9BACT</name>
<protein>
    <submittedName>
        <fullName evidence="2">DUF3810 domain-containing protein</fullName>
    </submittedName>
</protein>
<dbReference type="InterPro" id="IPR024294">
    <property type="entry name" value="DUF3810"/>
</dbReference>
<keyword evidence="1" id="KW-0472">Membrane</keyword>
<proteinExistence type="predicted"/>
<organism evidence="2 3">
    <name type="scientific">Terrimonas ginsenosidimutans</name>
    <dbReference type="NCBI Taxonomy" id="2908004"/>
    <lineage>
        <taxon>Bacteria</taxon>
        <taxon>Pseudomonadati</taxon>
        <taxon>Bacteroidota</taxon>
        <taxon>Chitinophagia</taxon>
        <taxon>Chitinophagales</taxon>
        <taxon>Chitinophagaceae</taxon>
        <taxon>Terrimonas</taxon>
    </lineage>
</organism>
<dbReference type="EMBL" id="JAKLTR010000015">
    <property type="protein sequence ID" value="MCG2616831.1"/>
    <property type="molecule type" value="Genomic_DNA"/>
</dbReference>
<gene>
    <name evidence="2" type="ORF">LZZ85_21220</name>
</gene>
<keyword evidence="1" id="KW-0812">Transmembrane</keyword>